<evidence type="ECO:0000256" key="5">
    <source>
        <dbReference type="ARBA" id="ARBA00022989"/>
    </source>
</evidence>
<evidence type="ECO:0000256" key="8">
    <source>
        <dbReference type="ARBA" id="ARBA00023180"/>
    </source>
</evidence>
<evidence type="ECO:0000256" key="6">
    <source>
        <dbReference type="ARBA" id="ARBA00023136"/>
    </source>
</evidence>
<keyword evidence="3" id="KW-1003">Cell membrane</keyword>
<comment type="similarity">
    <text evidence="2">Belongs to the glutamate-gated ion channel (TC 1.A.10.1) family.</text>
</comment>
<dbReference type="HOGENOM" id="CLU_025015_0_0_1"/>
<evidence type="ECO:0000259" key="9">
    <source>
        <dbReference type="Pfam" id="PF00060"/>
    </source>
</evidence>
<dbReference type="Proteomes" id="UP000015103">
    <property type="component" value="Unassembled WGS sequence"/>
</dbReference>
<evidence type="ECO:0000313" key="10">
    <source>
        <dbReference type="EnsemblMetazoa" id="RPRC001816-PA"/>
    </source>
</evidence>
<evidence type="ECO:0000256" key="2">
    <source>
        <dbReference type="ARBA" id="ARBA00008685"/>
    </source>
</evidence>
<dbReference type="GO" id="GO:0005886">
    <property type="term" value="C:plasma membrane"/>
    <property type="evidence" value="ECO:0007669"/>
    <property type="project" value="UniProtKB-SubCell"/>
</dbReference>
<dbReference type="FunCoup" id="T1HCQ2">
    <property type="interactions" value="16"/>
</dbReference>
<dbReference type="GO" id="GO:0015276">
    <property type="term" value="F:ligand-gated monoatomic ion channel activity"/>
    <property type="evidence" value="ECO:0007669"/>
    <property type="project" value="InterPro"/>
</dbReference>
<dbReference type="PANTHER" id="PTHR42643:SF40">
    <property type="entry name" value="IONOTROPIC RECEPTOR 41A-RELATED"/>
    <property type="match status" value="1"/>
</dbReference>
<dbReference type="Gene3D" id="1.10.287.70">
    <property type="match status" value="1"/>
</dbReference>
<dbReference type="InParanoid" id="T1HCQ2"/>
<evidence type="ECO:0000313" key="11">
    <source>
        <dbReference type="Proteomes" id="UP000015103"/>
    </source>
</evidence>
<dbReference type="VEuPathDB" id="VectorBase:RPRC001816"/>
<dbReference type="Gene3D" id="3.40.190.10">
    <property type="entry name" value="Periplasmic binding protein-like II"/>
    <property type="match status" value="1"/>
</dbReference>
<dbReference type="InterPro" id="IPR052192">
    <property type="entry name" value="Insect_Ionotropic_Sensory_Rcpt"/>
</dbReference>
<accession>T1HCQ2</accession>
<proteinExistence type="inferred from homology"/>
<dbReference type="AlphaFoldDB" id="T1HCQ2"/>
<keyword evidence="11" id="KW-1185">Reference proteome</keyword>
<evidence type="ECO:0000256" key="1">
    <source>
        <dbReference type="ARBA" id="ARBA00004651"/>
    </source>
</evidence>
<feature type="domain" description="Ionotropic glutamate receptor C-terminal" evidence="9">
    <location>
        <begin position="373"/>
        <end position="484"/>
    </location>
</feature>
<organism evidence="10 11">
    <name type="scientific">Rhodnius prolixus</name>
    <name type="common">Triatomid bug</name>
    <dbReference type="NCBI Taxonomy" id="13249"/>
    <lineage>
        <taxon>Eukaryota</taxon>
        <taxon>Metazoa</taxon>
        <taxon>Ecdysozoa</taxon>
        <taxon>Arthropoda</taxon>
        <taxon>Hexapoda</taxon>
        <taxon>Insecta</taxon>
        <taxon>Pterygota</taxon>
        <taxon>Neoptera</taxon>
        <taxon>Paraneoptera</taxon>
        <taxon>Hemiptera</taxon>
        <taxon>Heteroptera</taxon>
        <taxon>Panheteroptera</taxon>
        <taxon>Cimicomorpha</taxon>
        <taxon>Reduviidae</taxon>
        <taxon>Triatominae</taxon>
        <taxon>Rhodnius</taxon>
    </lineage>
</organism>
<dbReference type="eggNOG" id="ENOG502S0WT">
    <property type="taxonomic scope" value="Eukaryota"/>
</dbReference>
<evidence type="ECO:0000256" key="4">
    <source>
        <dbReference type="ARBA" id="ARBA00022692"/>
    </source>
</evidence>
<evidence type="ECO:0000256" key="3">
    <source>
        <dbReference type="ARBA" id="ARBA00022475"/>
    </source>
</evidence>
<keyword evidence="6" id="KW-0472">Membrane</keyword>
<dbReference type="PANTHER" id="PTHR42643">
    <property type="entry name" value="IONOTROPIC RECEPTOR 20A-RELATED"/>
    <property type="match status" value="1"/>
</dbReference>
<reference evidence="10" key="1">
    <citation type="submission" date="2015-05" db="UniProtKB">
        <authorList>
            <consortium name="EnsemblMetazoa"/>
        </authorList>
    </citation>
    <scope>IDENTIFICATION</scope>
</reference>
<name>T1HCQ2_RHOPR</name>
<sequence>MILRTNQFCQRRVLQERRFAQFGRPSVPVDIRRRSMVRSLEIQVNFAGWIVKADAKNKVANYRLLMSCYITDPFRNLSQKLLRAVPLPAILKMDVVNHYMKNASCLVLASDHGLLEIMDFKNSMLRLDTSKCPNGLDIGLIAAFRLNCDHYIISTTDPSCFVNIWKKAKDLTDNRHIPIMFFTVNHQSQIGSLLNHTAASAILDAVVAEIKQENDTEWPVTLYTNILDVTNGCLTNDSRVAEIERWNFTNGFKDAIRLTTFTYLPYSNVDPLDGTEIRVVKEFCRIYNCSITIIANDGNLWGTVEGDGKGEGLFGAVYLSLADIGAAAVAPYIQYFRYLDYSLPYTYSTATVLVPGPKPLSGWKVPFQPFGLTMWGAFVLSLVANALFLHLITAATIKFTRFAEEVLKRGEYINVSDSILRSIGTSVLQQTSTLITGTPMRHLITSFQFLFLILTTCYSAELSSYLTVPQFTKPISNVHELAASGLHWVADDEVWVLPVKDAEDLDMQTVVKNFEVTNEQRLIEIAPTGKFAVAIESISSGYFTEQTHITDEVVSKLQVMEEGIFYTPIIMVFQKASPYGEKLNRLMLQLLDSGILLFWGGEVSRRFLTFRSGL</sequence>
<evidence type="ECO:0000256" key="7">
    <source>
        <dbReference type="ARBA" id="ARBA00023170"/>
    </source>
</evidence>
<keyword evidence="5" id="KW-1133">Transmembrane helix</keyword>
<dbReference type="GO" id="GO:0050906">
    <property type="term" value="P:detection of stimulus involved in sensory perception"/>
    <property type="evidence" value="ECO:0007669"/>
    <property type="project" value="UniProtKB-ARBA"/>
</dbReference>
<keyword evidence="8" id="KW-0325">Glycoprotein</keyword>
<dbReference type="EnsemblMetazoa" id="RPRC001816-RA">
    <property type="protein sequence ID" value="RPRC001816-PA"/>
    <property type="gene ID" value="RPRC001816"/>
</dbReference>
<keyword evidence="4" id="KW-0812">Transmembrane</keyword>
<dbReference type="Pfam" id="PF00060">
    <property type="entry name" value="Lig_chan"/>
    <property type="match status" value="1"/>
</dbReference>
<dbReference type="InterPro" id="IPR001320">
    <property type="entry name" value="Iontro_rcpt_C"/>
</dbReference>
<keyword evidence="7" id="KW-0675">Receptor</keyword>
<comment type="subcellular location">
    <subcellularLocation>
        <location evidence="1">Cell membrane</location>
        <topology evidence="1">Multi-pass membrane protein</topology>
    </subcellularLocation>
</comment>
<dbReference type="SUPFAM" id="SSF53850">
    <property type="entry name" value="Periplasmic binding protein-like II"/>
    <property type="match status" value="1"/>
</dbReference>
<dbReference type="EMBL" id="ACPB03001566">
    <property type="status" value="NOT_ANNOTATED_CDS"/>
    <property type="molecule type" value="Genomic_DNA"/>
</dbReference>
<protein>
    <submittedName>
        <fullName evidence="10">PBPe domain-containing protein</fullName>
    </submittedName>
</protein>